<organism evidence="1 2">
    <name type="scientific">Caligus rogercresseyi</name>
    <name type="common">Sea louse</name>
    <dbReference type="NCBI Taxonomy" id="217165"/>
    <lineage>
        <taxon>Eukaryota</taxon>
        <taxon>Metazoa</taxon>
        <taxon>Ecdysozoa</taxon>
        <taxon>Arthropoda</taxon>
        <taxon>Crustacea</taxon>
        <taxon>Multicrustacea</taxon>
        <taxon>Hexanauplia</taxon>
        <taxon>Copepoda</taxon>
        <taxon>Siphonostomatoida</taxon>
        <taxon>Caligidae</taxon>
        <taxon>Caligus</taxon>
    </lineage>
</organism>
<evidence type="ECO:0000313" key="1">
    <source>
        <dbReference type="EMBL" id="QQP38714.1"/>
    </source>
</evidence>
<dbReference type="AlphaFoldDB" id="A0A7T8GVQ5"/>
<protein>
    <submittedName>
        <fullName evidence="1">Transposable element tcb1 transposase</fullName>
    </submittedName>
</protein>
<reference evidence="2" key="1">
    <citation type="submission" date="2021-01" db="EMBL/GenBank/DDBJ databases">
        <title>Caligus Genome Assembly.</title>
        <authorList>
            <person name="Gallardo-Escarate C."/>
        </authorList>
    </citation>
    <scope>NUCLEOTIDE SEQUENCE [LARGE SCALE GENOMIC DNA]</scope>
</reference>
<accession>A0A7T8GVQ5</accession>
<gene>
    <name evidence="1" type="ORF">FKW44_019373</name>
</gene>
<sequence length="118" mass="12789">MGCSKQTIANTIIKDLGYSLYKKRHRMILTEGPGSPPPLPLEPGLVAPSSPDCNPLDYSSGAWSRTRPTSTLTTLSTPQGAIGEEFTNVKKGVVAKACGRFRHRLEMVVAADRGYIEK</sequence>
<proteinExistence type="predicted"/>
<keyword evidence="2" id="KW-1185">Reference proteome</keyword>
<dbReference type="EMBL" id="CP045902">
    <property type="protein sequence ID" value="QQP38714.1"/>
    <property type="molecule type" value="Genomic_DNA"/>
</dbReference>
<name>A0A7T8GVQ5_CALRO</name>
<dbReference type="Proteomes" id="UP000595437">
    <property type="component" value="Chromosome 13"/>
</dbReference>
<evidence type="ECO:0000313" key="2">
    <source>
        <dbReference type="Proteomes" id="UP000595437"/>
    </source>
</evidence>